<dbReference type="EMBL" id="AP019309">
    <property type="protein sequence ID" value="BBH25383.1"/>
    <property type="molecule type" value="Genomic_DNA"/>
</dbReference>
<proteinExistence type="predicted"/>
<dbReference type="KEGG" id="ebm:SG0102_03170"/>
<dbReference type="Proteomes" id="UP000268059">
    <property type="component" value="Chromosome"/>
</dbReference>
<dbReference type="RefSeq" id="WP_125118334.1">
    <property type="nucleotide sequence ID" value="NZ_AP019309.1"/>
</dbReference>
<dbReference type="OrthoDB" id="1653241at2"/>
<accession>A0A3G9JK56</accession>
<protein>
    <submittedName>
        <fullName evidence="2">Uncharacterized protein</fullName>
    </submittedName>
</protein>
<feature type="transmembrane region" description="Helical" evidence="1">
    <location>
        <begin position="246"/>
        <end position="274"/>
    </location>
</feature>
<reference evidence="2 3" key="1">
    <citation type="submission" date="2018-11" db="EMBL/GenBank/DDBJ databases">
        <title>Novel Erysipelotrichaceae bacterium isolated from small intestine of a swine.</title>
        <authorList>
            <person name="Kim J.S."/>
            <person name="Choe H."/>
            <person name="Lee Y.R."/>
            <person name="Kim K.M."/>
            <person name="Park D.S."/>
        </authorList>
    </citation>
    <scope>NUCLEOTIDE SEQUENCE [LARGE SCALE GENOMIC DNA]</scope>
    <source>
        <strain evidence="2 3">SG0102</strain>
    </source>
</reference>
<name>A0A3G9JK56_9FIRM</name>
<organism evidence="2 3">
    <name type="scientific">Intestinibaculum porci</name>
    <dbReference type="NCBI Taxonomy" id="2487118"/>
    <lineage>
        <taxon>Bacteria</taxon>
        <taxon>Bacillati</taxon>
        <taxon>Bacillota</taxon>
        <taxon>Erysipelotrichia</taxon>
        <taxon>Erysipelotrichales</taxon>
        <taxon>Erysipelotrichaceae</taxon>
        <taxon>Intestinibaculum</taxon>
    </lineage>
</organism>
<dbReference type="AlphaFoldDB" id="A0A3G9JK56"/>
<feature type="transmembrane region" description="Helical" evidence="1">
    <location>
        <begin position="171"/>
        <end position="191"/>
    </location>
</feature>
<feature type="transmembrane region" description="Helical" evidence="1">
    <location>
        <begin position="203"/>
        <end position="226"/>
    </location>
</feature>
<evidence type="ECO:0000313" key="2">
    <source>
        <dbReference type="EMBL" id="BBH25383.1"/>
    </source>
</evidence>
<keyword evidence="1" id="KW-0812">Transmembrane</keyword>
<dbReference type="InParanoid" id="A0A3G9JK56"/>
<keyword evidence="1" id="KW-0472">Membrane</keyword>
<evidence type="ECO:0000256" key="1">
    <source>
        <dbReference type="SAM" id="Phobius"/>
    </source>
</evidence>
<evidence type="ECO:0000313" key="3">
    <source>
        <dbReference type="Proteomes" id="UP000268059"/>
    </source>
</evidence>
<keyword evidence="3" id="KW-1185">Reference proteome</keyword>
<feature type="transmembrane region" description="Helical" evidence="1">
    <location>
        <begin position="146"/>
        <end position="165"/>
    </location>
</feature>
<gene>
    <name evidence="2" type="ORF">SG0102_03170</name>
</gene>
<keyword evidence="1" id="KW-1133">Transmembrane helix</keyword>
<sequence length="296" mass="33916">MRKELLPLFVSTPDHHYYIYETGTLKCIIEKLSFGRFSLLTTLQADRETASFVDHLFIHHSDFVKRSYVDHQELCIVFKADTTKENFLAVMKELHDYIDVHHLLQVCNHCHEVKPLSYVHNEETIDLLCDDCFTSLTETSYPVKSLGLLSAIVLCIFPAIVWPVLHDLGYPIILDGILFGICSFKGFLLLGENIDRKGLGLSFLAVVITLSIAQLFAFAFEITQVFQTNFKVTISLSQGFAALPDFWGADLLGVALTYIIPALMFTLITLFVLYRNYKKRHNHRHAFEKLTIDYEK</sequence>